<evidence type="ECO:0000313" key="2">
    <source>
        <dbReference type="EMBL" id="XCD06174.1"/>
    </source>
</evidence>
<sequence>MFDFNCFALGWCSALVLVAFMDKLPLTFTICLFGAVANAVILWR</sequence>
<organism evidence="2">
    <name type="scientific">Dulem virus 29</name>
    <dbReference type="NCBI Taxonomy" id="3145747"/>
    <lineage>
        <taxon>Viruses</taxon>
        <taxon>Duplodnaviria</taxon>
        <taxon>Heunggongvirae</taxon>
        <taxon>Uroviricota</taxon>
        <taxon>Caudoviricetes</taxon>
    </lineage>
</organism>
<proteinExistence type="predicted"/>
<reference evidence="2" key="1">
    <citation type="submission" date="2024-03" db="EMBL/GenBank/DDBJ databases">
        <title>Diverse circular DNA viruses in blood, oral, and fecal samples of captive lemurs.</title>
        <authorList>
            <person name="Paietta E.N."/>
            <person name="Kraberger S."/>
            <person name="Lund M.C."/>
            <person name="Custer J.M."/>
            <person name="Vargas K.M."/>
            <person name="Ehmke E.E."/>
            <person name="Yoder A.D."/>
            <person name="Varsani A."/>
        </authorList>
    </citation>
    <scope>NUCLEOTIDE SEQUENCE</scope>
    <source>
        <strain evidence="1">Duke_21_2</strain>
        <strain evidence="2">Duke_25FS_5</strain>
    </source>
</reference>
<dbReference type="EMBL" id="PP511642">
    <property type="protein sequence ID" value="XCD06174.1"/>
    <property type="molecule type" value="Genomic_DNA"/>
</dbReference>
<accession>A0AAU8B2V2</accession>
<evidence type="ECO:0000313" key="1">
    <source>
        <dbReference type="EMBL" id="XCD03733.1"/>
    </source>
</evidence>
<name>A0AAU8B2V2_9CAUD</name>
<dbReference type="EMBL" id="PP511380">
    <property type="protein sequence ID" value="XCD03733.1"/>
    <property type="molecule type" value="Genomic_DNA"/>
</dbReference>
<protein>
    <submittedName>
        <fullName evidence="2">Uncharacterized protein</fullName>
    </submittedName>
</protein>